<evidence type="ECO:0000256" key="7">
    <source>
        <dbReference type="ARBA" id="ARBA00022552"/>
    </source>
</evidence>
<keyword evidence="7 10" id="KW-0698">rRNA processing</keyword>
<comment type="similarity">
    <text evidence="3 10">Belongs to the UTP25 family.</text>
</comment>
<dbReference type="GO" id="GO:0032040">
    <property type="term" value="C:small-subunit processome"/>
    <property type="evidence" value="ECO:0007669"/>
    <property type="project" value="TreeGrafter"/>
</dbReference>
<comment type="subunit">
    <text evidence="4 10">Component of the ribosomal small subunit (SSU) processome composed of at least 40 protein subunits and snoRNA U3.</text>
</comment>
<dbReference type="InterPro" id="IPR053940">
    <property type="entry name" value="UTP25_NTPase-like"/>
</dbReference>
<dbReference type="PANTHER" id="PTHR12933:SF0">
    <property type="entry name" value="U3 SMALL NUCLEOLAR RNA-ASSOCIATED PROTEIN 25 HOMOLOG"/>
    <property type="match status" value="1"/>
</dbReference>
<evidence type="ECO:0000259" key="13">
    <source>
        <dbReference type="Pfam" id="PF22916"/>
    </source>
</evidence>
<accession>A0A6A7CAV7</accession>
<dbReference type="GO" id="GO:0034511">
    <property type="term" value="F:U3 snoRNA binding"/>
    <property type="evidence" value="ECO:0007669"/>
    <property type="project" value="InterPro"/>
</dbReference>
<dbReference type="SUPFAM" id="SSF52540">
    <property type="entry name" value="P-loop containing nucleoside triphosphate hydrolases"/>
    <property type="match status" value="1"/>
</dbReference>
<name>A0A6A7CAV7_9PEZI</name>
<evidence type="ECO:0000256" key="11">
    <source>
        <dbReference type="SAM" id="MobiDB-lite"/>
    </source>
</evidence>
<feature type="region of interest" description="Disordered" evidence="11">
    <location>
        <begin position="1"/>
        <end position="153"/>
    </location>
</feature>
<evidence type="ECO:0000256" key="1">
    <source>
        <dbReference type="ARBA" id="ARBA00002883"/>
    </source>
</evidence>
<feature type="domain" description="UTP25 NTP hydrolase-like" evidence="13">
    <location>
        <begin position="211"/>
        <end position="453"/>
    </location>
</feature>
<feature type="compositionally biased region" description="Acidic residues" evidence="11">
    <location>
        <begin position="108"/>
        <end position="126"/>
    </location>
</feature>
<evidence type="ECO:0000256" key="4">
    <source>
        <dbReference type="ARBA" id="ARBA00011192"/>
    </source>
</evidence>
<evidence type="ECO:0000256" key="8">
    <source>
        <dbReference type="ARBA" id="ARBA00023242"/>
    </source>
</evidence>
<dbReference type="PANTHER" id="PTHR12933">
    <property type="entry name" value="ORF PROTEIN-RELATED"/>
    <property type="match status" value="1"/>
</dbReference>
<dbReference type="Pfam" id="PF06862">
    <property type="entry name" value="Utp25_C"/>
    <property type="match status" value="1"/>
</dbReference>
<dbReference type="Pfam" id="PF22916">
    <property type="entry name" value="UTP25_NTPase-like"/>
    <property type="match status" value="1"/>
</dbReference>
<dbReference type="GO" id="GO:0019843">
    <property type="term" value="F:rRNA binding"/>
    <property type="evidence" value="ECO:0007669"/>
    <property type="project" value="TreeGrafter"/>
</dbReference>
<feature type="compositionally biased region" description="Basic and acidic residues" evidence="11">
    <location>
        <begin position="98"/>
        <end position="107"/>
    </location>
</feature>
<dbReference type="EMBL" id="MU005958">
    <property type="protein sequence ID" value="KAF2864219.1"/>
    <property type="molecule type" value="Genomic_DNA"/>
</dbReference>
<dbReference type="AlphaFoldDB" id="A0A6A7CAV7"/>
<comment type="subcellular location">
    <subcellularLocation>
        <location evidence="2 10">Nucleus</location>
        <location evidence="2 10">Nucleolus</location>
    </subcellularLocation>
</comment>
<organism evidence="14 15">
    <name type="scientific">Piedraia hortae CBS 480.64</name>
    <dbReference type="NCBI Taxonomy" id="1314780"/>
    <lineage>
        <taxon>Eukaryota</taxon>
        <taxon>Fungi</taxon>
        <taxon>Dikarya</taxon>
        <taxon>Ascomycota</taxon>
        <taxon>Pezizomycotina</taxon>
        <taxon>Dothideomycetes</taxon>
        <taxon>Dothideomycetidae</taxon>
        <taxon>Capnodiales</taxon>
        <taxon>Piedraiaceae</taxon>
        <taxon>Piedraia</taxon>
    </lineage>
</organism>
<reference evidence="14" key="1">
    <citation type="journal article" date="2020" name="Stud. Mycol.">
        <title>101 Dothideomycetes genomes: a test case for predicting lifestyles and emergence of pathogens.</title>
        <authorList>
            <person name="Haridas S."/>
            <person name="Albert R."/>
            <person name="Binder M."/>
            <person name="Bloem J."/>
            <person name="Labutti K."/>
            <person name="Salamov A."/>
            <person name="Andreopoulos B."/>
            <person name="Baker S."/>
            <person name="Barry K."/>
            <person name="Bills G."/>
            <person name="Bluhm B."/>
            <person name="Cannon C."/>
            <person name="Castanera R."/>
            <person name="Culley D."/>
            <person name="Daum C."/>
            <person name="Ezra D."/>
            <person name="Gonzalez J."/>
            <person name="Henrissat B."/>
            <person name="Kuo A."/>
            <person name="Liang C."/>
            <person name="Lipzen A."/>
            <person name="Lutzoni F."/>
            <person name="Magnuson J."/>
            <person name="Mondo S."/>
            <person name="Nolan M."/>
            <person name="Ohm R."/>
            <person name="Pangilinan J."/>
            <person name="Park H.-J."/>
            <person name="Ramirez L."/>
            <person name="Alfaro M."/>
            <person name="Sun H."/>
            <person name="Tritt A."/>
            <person name="Yoshinaga Y."/>
            <person name="Zwiers L.-H."/>
            <person name="Turgeon B."/>
            <person name="Goodwin S."/>
            <person name="Spatafora J."/>
            <person name="Crous P."/>
            <person name="Grigoriev I."/>
        </authorList>
    </citation>
    <scope>NUCLEOTIDE SEQUENCE</scope>
    <source>
        <strain evidence="14">CBS 480.64</strain>
    </source>
</reference>
<evidence type="ECO:0000313" key="15">
    <source>
        <dbReference type="Proteomes" id="UP000799421"/>
    </source>
</evidence>
<evidence type="ECO:0000256" key="5">
    <source>
        <dbReference type="ARBA" id="ARBA00015422"/>
    </source>
</evidence>
<feature type="domain" description="UTP25 C-terminal" evidence="12">
    <location>
        <begin position="471"/>
        <end position="604"/>
    </location>
</feature>
<evidence type="ECO:0000256" key="9">
    <source>
        <dbReference type="ARBA" id="ARBA00023274"/>
    </source>
</evidence>
<dbReference type="Proteomes" id="UP000799421">
    <property type="component" value="Unassembled WGS sequence"/>
</dbReference>
<dbReference type="InterPro" id="IPR010678">
    <property type="entry name" value="UTP25"/>
</dbReference>
<keyword evidence="8 10" id="KW-0539">Nucleus</keyword>
<dbReference type="InterPro" id="IPR027417">
    <property type="entry name" value="P-loop_NTPase"/>
</dbReference>
<keyword evidence="6 10" id="KW-0690">Ribosome biogenesis</keyword>
<evidence type="ECO:0000256" key="10">
    <source>
        <dbReference type="RuleBase" id="RU365070"/>
    </source>
</evidence>
<comment type="function">
    <text evidence="1 10">DEAD-box RNA helicase-like protein required for pre-18S rRNA processing, specifically at sites A0, A1, and A2.</text>
</comment>
<evidence type="ECO:0000256" key="6">
    <source>
        <dbReference type="ARBA" id="ARBA00022517"/>
    </source>
</evidence>
<keyword evidence="15" id="KW-1185">Reference proteome</keyword>
<evidence type="ECO:0000259" key="12">
    <source>
        <dbReference type="Pfam" id="PF06862"/>
    </source>
</evidence>
<dbReference type="GO" id="GO:0000462">
    <property type="term" value="P:maturation of SSU-rRNA from tricistronic rRNA transcript (SSU-rRNA, 5.8S rRNA, LSU-rRNA)"/>
    <property type="evidence" value="ECO:0007669"/>
    <property type="project" value="TreeGrafter"/>
</dbReference>
<sequence>MPRGKPRRGGSLKSRGSARNSFRPARSGIRTKSGAYRKFDSQRVKNVQSESEASEPESEGKDEEVEEAEEEEAVPVRVSAYSKLLQSLGQDDSEEEERPPKRMKLDDEHDDIPEMDPDGADEEDGEEGHASSDEEDESDPYEVHLNPTTDTPVALDLKTATKSYRNIPKIGTLQIYTHPDLSPLHAIHRLDDLRLKKKISSKSLAPQIFNYSDLLFTRRTPTNAPELRSILTLHALNHLLKGRDKVLKHNSQDDPPADQGFTRPRVLILTETRNLAYQYGLTLTRYFSPEQIENRSRFKDSFYSPPPSSPSQPEDYTDLFSGNSDNTFTLGVKLTRKTLRYFSSFYQADLILASPLGLKKILQGKKRDSDFLSSIEILILDQADAMGLQSWDNVTSVFSKLNKIPEESHDADLNRVRSVYLDGHGSTLRQTIILSAYTTPEILSAFRSCENWAARALVRPIYPPIQLPEGITISFERFLAIKPTDVPDKRFEYFTQTALPEDGVKNPSQQSKGVLIFLASYFDFLRLRNYLLSSTTISFGSIHDYSSPSEQRSTKALFRAGRFDVLLYTQRAHHFWRLRIRGVKRVFCYGVPENPNFWAEVVGMNCGYKGGGGAGGEG</sequence>
<evidence type="ECO:0000256" key="2">
    <source>
        <dbReference type="ARBA" id="ARBA00004604"/>
    </source>
</evidence>
<proteinExistence type="inferred from homology"/>
<dbReference type="OrthoDB" id="10264378at2759"/>
<evidence type="ECO:0000313" key="14">
    <source>
        <dbReference type="EMBL" id="KAF2864219.1"/>
    </source>
</evidence>
<evidence type="ECO:0000256" key="3">
    <source>
        <dbReference type="ARBA" id="ARBA00009223"/>
    </source>
</evidence>
<feature type="compositionally biased region" description="Basic residues" evidence="11">
    <location>
        <begin position="1"/>
        <end position="10"/>
    </location>
</feature>
<feature type="region of interest" description="Disordered" evidence="11">
    <location>
        <begin position="298"/>
        <end position="318"/>
    </location>
</feature>
<protein>
    <recommendedName>
        <fullName evidence="5 10">U3 small nucleolar RNA-associated protein 25</fullName>
        <shortName evidence="10">U3 snoRNA-associated protein 25</shortName>
    </recommendedName>
</protein>
<feature type="compositionally biased region" description="Acidic residues" evidence="11">
    <location>
        <begin position="52"/>
        <end position="73"/>
    </location>
</feature>
<keyword evidence="9 10" id="KW-0687">Ribonucleoprotein</keyword>
<dbReference type="Gene3D" id="3.40.50.300">
    <property type="entry name" value="P-loop containing nucleotide triphosphate hydrolases"/>
    <property type="match status" value="1"/>
</dbReference>
<dbReference type="InterPro" id="IPR053939">
    <property type="entry name" value="UTP25_C"/>
</dbReference>
<gene>
    <name evidence="14" type="ORF">K470DRAFT_297746</name>
</gene>